<evidence type="ECO:0000313" key="1">
    <source>
        <dbReference type="EMBL" id="ESS61346.1"/>
    </source>
</evidence>
<name>V5D1J8_TRYCR</name>
<proteinExistence type="predicted"/>
<dbReference type="VEuPathDB" id="TriTrypDB:TCDM_11072"/>
<sequence length="332" mass="37168">MRVFPSGLVCAPSPLGRGVRVDAKVPASLFIASPLWLPSSLPEVLRLLDKMFWRRRCRSYRLWYFDSGVAVRRHCTRGFAALLFYLSSLPDGQFYTEVLLGTSVVTVNRMRQLFSAPFQCHIFLLIDGRHSVRRVTLIGLCGTARQRHRGKQAGFFKYLIPSCAQVFFPHVLLGTQKARCPELCVRGIIPAIWTAGNTEGLPLLLRRVVVSLRRVGREIPCSQLLLVCAQMLSLHSNNVLQRVRVLIGFVCTLILFAIFCGHATPEGGRMERGDAWPRPVQLSLHDCVVHIVVLTLRCDCVFLRGNGDGQRRVLTRGGTVGSCLLFFVPSLL</sequence>
<protein>
    <submittedName>
        <fullName evidence="1">Uncharacterized protein</fullName>
    </submittedName>
</protein>
<dbReference type="AlphaFoldDB" id="V5D1J8"/>
<organism evidence="1 2">
    <name type="scientific">Trypanosoma cruzi Dm28c</name>
    <dbReference type="NCBI Taxonomy" id="1416333"/>
    <lineage>
        <taxon>Eukaryota</taxon>
        <taxon>Discoba</taxon>
        <taxon>Euglenozoa</taxon>
        <taxon>Kinetoplastea</taxon>
        <taxon>Metakinetoplastina</taxon>
        <taxon>Trypanosomatida</taxon>
        <taxon>Trypanosomatidae</taxon>
        <taxon>Trypanosoma</taxon>
        <taxon>Schizotrypanum</taxon>
    </lineage>
</organism>
<accession>V5D1J8</accession>
<dbReference type="Proteomes" id="UP000017861">
    <property type="component" value="Unassembled WGS sequence"/>
</dbReference>
<dbReference type="EMBL" id="AYLP01000302">
    <property type="protein sequence ID" value="ESS61346.1"/>
    <property type="molecule type" value="Genomic_DNA"/>
</dbReference>
<evidence type="ECO:0000313" key="2">
    <source>
        <dbReference type="Proteomes" id="UP000017861"/>
    </source>
</evidence>
<comment type="caution">
    <text evidence="1">The sequence shown here is derived from an EMBL/GenBank/DDBJ whole genome shotgun (WGS) entry which is preliminary data.</text>
</comment>
<reference evidence="1 2" key="1">
    <citation type="journal article" date="2014" name="Genome Announc.">
        <title>Trypanosoma cruzi Clone Dm28c Draft Genome Sequence.</title>
        <authorList>
            <person name="Grisard E.C."/>
            <person name="Teixeira S.M."/>
            <person name="de Almeida L.G."/>
            <person name="Stoco P.H."/>
            <person name="Gerber A.L."/>
            <person name="Talavera-Lopez C."/>
            <person name="Lima O.C."/>
            <person name="Andersson B."/>
            <person name="de Vasconcelos A.T."/>
        </authorList>
    </citation>
    <scope>NUCLEOTIDE SEQUENCE [LARGE SCALE GENOMIC DNA]</scope>
    <source>
        <strain evidence="1 2">Dm28c</strain>
    </source>
</reference>
<gene>
    <name evidence="1" type="ORF">TCDM_11072</name>
</gene>